<protein>
    <submittedName>
        <fullName evidence="1">Uncharacterized protein</fullName>
    </submittedName>
</protein>
<sequence>MNVVEFVVQSQELGAGTRPVVNLLVDGTHLQEQARAVELPYARREGNPGLAGNYAGLIADDGLPASHYLGEPVETWFDDHDTILLGCTCGDPGCWPLTARVEVSDTTVAWSGFRNGHRDWDLADLGPFVFDRADYEEALARIHLG</sequence>
<evidence type="ECO:0000313" key="2">
    <source>
        <dbReference type="Proteomes" id="UP000475214"/>
    </source>
</evidence>
<evidence type="ECO:0000313" key="1">
    <source>
        <dbReference type="EMBL" id="NEE00133.1"/>
    </source>
</evidence>
<reference evidence="1 2" key="1">
    <citation type="submission" date="2020-02" db="EMBL/GenBank/DDBJ databases">
        <authorList>
            <person name="Li X.-J."/>
            <person name="Han X.-M."/>
        </authorList>
    </citation>
    <scope>NUCLEOTIDE SEQUENCE [LARGE SCALE GENOMIC DNA]</scope>
    <source>
        <strain evidence="1 2">CCTCC AB 2017055</strain>
    </source>
</reference>
<comment type="caution">
    <text evidence="1">The sequence shown here is derived from an EMBL/GenBank/DDBJ whole genome shotgun (WGS) entry which is preliminary data.</text>
</comment>
<dbReference type="AlphaFoldDB" id="A0A6L9S566"/>
<dbReference type="EMBL" id="JAAGOA010000004">
    <property type="protein sequence ID" value="NEE00133.1"/>
    <property type="molecule type" value="Genomic_DNA"/>
</dbReference>
<keyword evidence="2" id="KW-1185">Reference proteome</keyword>
<dbReference type="RefSeq" id="WP_163735264.1">
    <property type="nucleotide sequence ID" value="NZ_JAAGOA010000004.1"/>
</dbReference>
<gene>
    <name evidence="1" type="ORF">G1H10_08110</name>
</gene>
<organism evidence="1 2">
    <name type="scientific">Phytoactinopolyspora halotolerans</name>
    <dbReference type="NCBI Taxonomy" id="1981512"/>
    <lineage>
        <taxon>Bacteria</taxon>
        <taxon>Bacillati</taxon>
        <taxon>Actinomycetota</taxon>
        <taxon>Actinomycetes</taxon>
        <taxon>Jiangellales</taxon>
        <taxon>Jiangellaceae</taxon>
        <taxon>Phytoactinopolyspora</taxon>
    </lineage>
</organism>
<dbReference type="Proteomes" id="UP000475214">
    <property type="component" value="Unassembled WGS sequence"/>
</dbReference>
<name>A0A6L9S566_9ACTN</name>
<accession>A0A6L9S566</accession>
<proteinExistence type="predicted"/>